<evidence type="ECO:0000313" key="14">
    <source>
        <dbReference type="EMBL" id="TMJ06510.1"/>
    </source>
</evidence>
<comment type="subcellular location">
    <subcellularLocation>
        <location evidence="1 12">Cytoplasm</location>
    </subcellularLocation>
</comment>
<keyword evidence="12" id="KW-1015">Disulfide bond</keyword>
<dbReference type="CDD" id="cd01335">
    <property type="entry name" value="Radical_SAM"/>
    <property type="match status" value="1"/>
</dbReference>
<comment type="catalytic activity">
    <reaction evidence="12">
        <text>adenosine(37) in tRNA + 2 reduced [2Fe-2S]-[ferredoxin] + 2 S-adenosyl-L-methionine = 2-methyladenosine(37) in tRNA + 5'-deoxyadenosine + L-methionine + 2 oxidized [2Fe-2S]-[ferredoxin] + S-adenosyl-L-homocysteine</text>
        <dbReference type="Rhea" id="RHEA:43332"/>
        <dbReference type="Rhea" id="RHEA-COMP:10000"/>
        <dbReference type="Rhea" id="RHEA-COMP:10001"/>
        <dbReference type="Rhea" id="RHEA-COMP:10162"/>
        <dbReference type="Rhea" id="RHEA-COMP:10485"/>
        <dbReference type="ChEBI" id="CHEBI:17319"/>
        <dbReference type="ChEBI" id="CHEBI:33737"/>
        <dbReference type="ChEBI" id="CHEBI:33738"/>
        <dbReference type="ChEBI" id="CHEBI:57844"/>
        <dbReference type="ChEBI" id="CHEBI:57856"/>
        <dbReference type="ChEBI" id="CHEBI:59789"/>
        <dbReference type="ChEBI" id="CHEBI:74411"/>
        <dbReference type="ChEBI" id="CHEBI:74497"/>
        <dbReference type="EC" id="2.1.1.192"/>
    </reaction>
</comment>
<feature type="binding site" evidence="12">
    <location>
        <begin position="165"/>
        <end position="166"/>
    </location>
    <ligand>
        <name>S-adenosyl-L-methionine</name>
        <dbReference type="ChEBI" id="CHEBI:59789"/>
    </ligand>
</feature>
<organism evidence="14 15">
    <name type="scientific">Candidatus Segetimicrobium genomatis</name>
    <dbReference type="NCBI Taxonomy" id="2569760"/>
    <lineage>
        <taxon>Bacteria</taxon>
        <taxon>Bacillati</taxon>
        <taxon>Candidatus Sysuimicrobiota</taxon>
        <taxon>Candidatus Sysuimicrobiia</taxon>
        <taxon>Candidatus Sysuimicrobiales</taxon>
        <taxon>Candidatus Segetimicrobiaceae</taxon>
        <taxon>Candidatus Segetimicrobium</taxon>
    </lineage>
</organism>
<keyword evidence="8 12" id="KW-0819">tRNA processing</keyword>
<dbReference type="NCBIfam" id="TIGR00048">
    <property type="entry name" value="rRNA_mod_RlmN"/>
    <property type="match status" value="1"/>
</dbReference>
<reference evidence="14 15" key="1">
    <citation type="journal article" date="2019" name="Nat. Microbiol.">
        <title>Mediterranean grassland soil C-N compound turnover is dependent on rainfall and depth, and is mediated by genomically divergent microorganisms.</title>
        <authorList>
            <person name="Diamond S."/>
            <person name="Andeer P.F."/>
            <person name="Li Z."/>
            <person name="Crits-Christoph A."/>
            <person name="Burstein D."/>
            <person name="Anantharaman K."/>
            <person name="Lane K.R."/>
            <person name="Thomas B.C."/>
            <person name="Pan C."/>
            <person name="Northen T.R."/>
            <person name="Banfield J.F."/>
        </authorList>
    </citation>
    <scope>NUCLEOTIDE SEQUENCE [LARGE SCALE GENOMIC DNA]</scope>
    <source>
        <strain evidence="14">NP_4</strain>
    </source>
</reference>
<protein>
    <recommendedName>
        <fullName evidence="12">Probable dual-specificity RNA methyltransferase RlmN</fullName>
        <ecNumber evidence="12">2.1.1.192</ecNumber>
    </recommendedName>
    <alternativeName>
        <fullName evidence="12">23S rRNA (adenine(2503)-C(2))-methyltransferase</fullName>
    </alternativeName>
    <alternativeName>
        <fullName evidence="12">23S rRNA m2A2503 methyltransferase</fullName>
    </alternativeName>
    <alternativeName>
        <fullName evidence="12">Ribosomal RNA large subunit methyltransferase N</fullName>
    </alternativeName>
    <alternativeName>
        <fullName evidence="12">tRNA (adenine(37)-C(2))-methyltransferase</fullName>
    </alternativeName>
    <alternativeName>
        <fullName evidence="12">tRNA m2A37 methyltransferase</fullName>
    </alternativeName>
</protein>
<dbReference type="PROSITE" id="PS51918">
    <property type="entry name" value="RADICAL_SAM"/>
    <property type="match status" value="1"/>
</dbReference>
<evidence type="ECO:0000256" key="6">
    <source>
        <dbReference type="ARBA" id="ARBA00022679"/>
    </source>
</evidence>
<feature type="binding site" evidence="12">
    <location>
        <position position="118"/>
    </location>
    <ligand>
        <name>[4Fe-4S] cluster</name>
        <dbReference type="ChEBI" id="CHEBI:49883"/>
        <note>4Fe-4S-S-AdoMet</note>
    </ligand>
</feature>
<keyword evidence="3 12" id="KW-0963">Cytoplasm</keyword>
<comment type="caution">
    <text evidence="12">Lacks conserved residue(s) required for the propagation of feature annotation.</text>
</comment>
<dbReference type="SUPFAM" id="SSF102114">
    <property type="entry name" value="Radical SAM enzymes"/>
    <property type="match status" value="1"/>
</dbReference>
<dbReference type="PIRSF" id="PIRSF006004">
    <property type="entry name" value="CHP00048"/>
    <property type="match status" value="1"/>
</dbReference>
<dbReference type="InterPro" id="IPR007197">
    <property type="entry name" value="rSAM"/>
</dbReference>
<dbReference type="InterPro" id="IPR027492">
    <property type="entry name" value="RNA_MTrfase_RlmN"/>
</dbReference>
<feature type="active site" description="S-methylcysteine intermediate" evidence="12">
    <location>
        <position position="369"/>
    </location>
</feature>
<evidence type="ECO:0000256" key="7">
    <source>
        <dbReference type="ARBA" id="ARBA00022691"/>
    </source>
</evidence>
<keyword evidence="9 12" id="KW-0479">Metal-binding</keyword>
<dbReference type="GO" id="GO:0051539">
    <property type="term" value="F:4 iron, 4 sulfur cluster binding"/>
    <property type="evidence" value="ECO:0007669"/>
    <property type="project" value="UniProtKB-UniRule"/>
</dbReference>
<keyword evidence="5 12" id="KW-0489">Methyltransferase</keyword>
<comment type="cofactor">
    <cofactor evidence="12">
        <name>[4Fe-4S] cluster</name>
        <dbReference type="ChEBI" id="CHEBI:49883"/>
    </cofactor>
    <text evidence="12">Binds 1 [4Fe-4S] cluster. The cluster is coordinated with 3 cysteines and an exchangeable S-adenosyl-L-methionine.</text>
</comment>
<dbReference type="SFLD" id="SFLDS00029">
    <property type="entry name" value="Radical_SAM"/>
    <property type="match status" value="1"/>
</dbReference>
<keyword evidence="10 12" id="KW-0408">Iron</keyword>
<evidence type="ECO:0000256" key="11">
    <source>
        <dbReference type="ARBA" id="ARBA00023014"/>
    </source>
</evidence>
<evidence type="ECO:0000256" key="9">
    <source>
        <dbReference type="ARBA" id="ARBA00022723"/>
    </source>
</evidence>
<dbReference type="InterPro" id="IPR013785">
    <property type="entry name" value="Aldolase_TIM"/>
</dbReference>
<dbReference type="Proteomes" id="UP000319353">
    <property type="component" value="Unassembled WGS sequence"/>
</dbReference>
<keyword evidence="7 12" id="KW-0949">S-adenosyl-L-methionine</keyword>
<dbReference type="GO" id="GO:0000049">
    <property type="term" value="F:tRNA binding"/>
    <property type="evidence" value="ECO:0007669"/>
    <property type="project" value="UniProtKB-UniRule"/>
</dbReference>
<dbReference type="PANTHER" id="PTHR30544:SF5">
    <property type="entry name" value="RADICAL SAM CORE DOMAIN-CONTAINING PROTEIN"/>
    <property type="match status" value="1"/>
</dbReference>
<keyword evidence="4 12" id="KW-0698">rRNA processing</keyword>
<evidence type="ECO:0000313" key="15">
    <source>
        <dbReference type="Proteomes" id="UP000319353"/>
    </source>
</evidence>
<keyword evidence="11 12" id="KW-0411">Iron-sulfur</keyword>
<evidence type="ECO:0000256" key="12">
    <source>
        <dbReference type="HAMAP-Rule" id="MF_01849"/>
    </source>
</evidence>
<dbReference type="GO" id="GO:0030488">
    <property type="term" value="P:tRNA methylation"/>
    <property type="evidence" value="ECO:0007669"/>
    <property type="project" value="UniProtKB-UniRule"/>
</dbReference>
<dbReference type="PANTHER" id="PTHR30544">
    <property type="entry name" value="23S RRNA METHYLTRANSFERASE"/>
    <property type="match status" value="1"/>
</dbReference>
<feature type="active site" description="Proton acceptor" evidence="12">
    <location>
        <position position="97"/>
    </location>
</feature>
<keyword evidence="6 12" id="KW-0808">Transferase</keyword>
<evidence type="ECO:0000256" key="2">
    <source>
        <dbReference type="ARBA" id="ARBA00022485"/>
    </source>
</evidence>
<dbReference type="SFLD" id="SFLDG01062">
    <property type="entry name" value="methyltransferase_(Class_A)"/>
    <property type="match status" value="1"/>
</dbReference>
<proteinExistence type="inferred from homology"/>
<evidence type="ECO:0000256" key="1">
    <source>
        <dbReference type="ARBA" id="ARBA00004496"/>
    </source>
</evidence>
<comment type="catalytic activity">
    <reaction evidence="12">
        <text>adenosine(2503) in 23S rRNA + 2 reduced [2Fe-2S]-[ferredoxin] + 2 S-adenosyl-L-methionine = 2-methyladenosine(2503) in 23S rRNA + 5'-deoxyadenosine + L-methionine + 2 oxidized [2Fe-2S]-[ferredoxin] + S-adenosyl-L-homocysteine</text>
        <dbReference type="Rhea" id="RHEA:42916"/>
        <dbReference type="Rhea" id="RHEA-COMP:10000"/>
        <dbReference type="Rhea" id="RHEA-COMP:10001"/>
        <dbReference type="Rhea" id="RHEA-COMP:10152"/>
        <dbReference type="Rhea" id="RHEA-COMP:10282"/>
        <dbReference type="ChEBI" id="CHEBI:17319"/>
        <dbReference type="ChEBI" id="CHEBI:33737"/>
        <dbReference type="ChEBI" id="CHEBI:33738"/>
        <dbReference type="ChEBI" id="CHEBI:57844"/>
        <dbReference type="ChEBI" id="CHEBI:57856"/>
        <dbReference type="ChEBI" id="CHEBI:59789"/>
        <dbReference type="ChEBI" id="CHEBI:74411"/>
        <dbReference type="ChEBI" id="CHEBI:74497"/>
        <dbReference type="EC" id="2.1.1.192"/>
    </reaction>
</comment>
<feature type="binding site" evidence="12">
    <location>
        <position position="122"/>
    </location>
    <ligand>
        <name>[4Fe-4S] cluster</name>
        <dbReference type="ChEBI" id="CHEBI:49883"/>
        <note>4Fe-4S-S-AdoMet</note>
    </ligand>
</feature>
<comment type="function">
    <text evidence="12">Specifically methylates position 2 of adenine 2503 in 23S rRNA and position 2 of adenine 37 in tRNAs.</text>
</comment>
<accession>A0A537LET0</accession>
<keyword evidence="2 12" id="KW-0004">4Fe-4S</keyword>
<evidence type="ECO:0000256" key="3">
    <source>
        <dbReference type="ARBA" id="ARBA00022490"/>
    </source>
</evidence>
<dbReference type="EMBL" id="VBAL01000013">
    <property type="protein sequence ID" value="TMJ06510.1"/>
    <property type="molecule type" value="Genomic_DNA"/>
</dbReference>
<dbReference type="EC" id="2.1.1.192" evidence="12"/>
<dbReference type="AlphaFoldDB" id="A0A537LET0"/>
<feature type="binding site" evidence="12">
    <location>
        <position position="125"/>
    </location>
    <ligand>
        <name>[4Fe-4S] cluster</name>
        <dbReference type="ChEBI" id="CHEBI:49883"/>
        <note>4Fe-4S-S-AdoMet</note>
    </ligand>
</feature>
<feature type="binding site" evidence="12">
    <location>
        <position position="326"/>
    </location>
    <ligand>
        <name>S-adenosyl-L-methionine</name>
        <dbReference type="ChEBI" id="CHEBI:59789"/>
    </ligand>
</feature>
<evidence type="ECO:0000256" key="5">
    <source>
        <dbReference type="ARBA" id="ARBA00022603"/>
    </source>
</evidence>
<name>A0A537LET0_9BACT</name>
<feature type="binding site" evidence="12">
    <location>
        <position position="197"/>
    </location>
    <ligand>
        <name>S-adenosyl-L-methionine</name>
        <dbReference type="ChEBI" id="CHEBI:59789"/>
    </ligand>
</feature>
<gene>
    <name evidence="12 14" type="primary">rlmN</name>
    <name evidence="14" type="ORF">E6H01_01565</name>
</gene>
<dbReference type="GO" id="GO:0070040">
    <property type="term" value="F:rRNA (adenine(2503)-C2-)-methyltransferase activity"/>
    <property type="evidence" value="ECO:0007669"/>
    <property type="project" value="UniProtKB-UniRule"/>
</dbReference>
<dbReference type="GO" id="GO:0070475">
    <property type="term" value="P:rRNA base methylation"/>
    <property type="evidence" value="ECO:0007669"/>
    <property type="project" value="UniProtKB-UniRule"/>
</dbReference>
<dbReference type="HAMAP" id="MF_01849">
    <property type="entry name" value="RNA_methyltr_RlmN"/>
    <property type="match status" value="1"/>
</dbReference>
<dbReference type="Gene3D" id="3.20.20.70">
    <property type="entry name" value="Aldolase class I"/>
    <property type="match status" value="1"/>
</dbReference>
<dbReference type="GO" id="GO:0002935">
    <property type="term" value="F:tRNA (adenine(37)-C2)-methyltransferase activity"/>
    <property type="evidence" value="ECO:0007669"/>
    <property type="project" value="UniProtKB-UniRule"/>
</dbReference>
<dbReference type="GO" id="GO:0005737">
    <property type="term" value="C:cytoplasm"/>
    <property type="evidence" value="ECO:0007669"/>
    <property type="project" value="UniProtKB-SubCell"/>
</dbReference>
<evidence type="ECO:0000259" key="13">
    <source>
        <dbReference type="PROSITE" id="PS51918"/>
    </source>
</evidence>
<dbReference type="Pfam" id="PF04055">
    <property type="entry name" value="Radical_SAM"/>
    <property type="match status" value="1"/>
</dbReference>
<evidence type="ECO:0000256" key="8">
    <source>
        <dbReference type="ARBA" id="ARBA00022694"/>
    </source>
</evidence>
<sequence length="399" mass="43550">MAQFQQTVELKGMTLEELEAFAERAGEPRYRGRQIAHWLYQRGATSFAEMTDLPAPLRAHLAEDASVASLSPVTALSADGGDTIKYLLGLSDGNTIETVFMRYQDGRRSVCISTQVGCGMGCTFCATGLAGLTRNLSAAEIIDQVILVQRLTGERVTNVVFMGMGEPLANYEATLRAVRLLNAPYGLGIGMRHLTVSTVGLVPQIRALALERLQLTLAVSLHAPTDDLRSDLVPINRKWPVAALLDASGEYVRQTGRRISFEYVLMEHVNDTPELAAILGNLLRTRSGGVVADDGPDVEIPVGESQGEVPRGGLGYAFHVNLIPWNPVYGLQYRRPGRERVEAFVRELRARGIPTTVRLERGVEIDAACGQLQRTKGTEMLGLDATPRPRDGATAQERR</sequence>
<dbReference type="GO" id="GO:0046872">
    <property type="term" value="F:metal ion binding"/>
    <property type="evidence" value="ECO:0007669"/>
    <property type="project" value="UniProtKB-KW"/>
</dbReference>
<evidence type="ECO:0000256" key="10">
    <source>
        <dbReference type="ARBA" id="ARBA00023004"/>
    </source>
</evidence>
<dbReference type="GO" id="GO:0019843">
    <property type="term" value="F:rRNA binding"/>
    <property type="evidence" value="ECO:0007669"/>
    <property type="project" value="UniProtKB-UniRule"/>
</dbReference>
<dbReference type="InterPro" id="IPR058240">
    <property type="entry name" value="rSAM_sf"/>
</dbReference>
<dbReference type="Gene3D" id="1.10.150.530">
    <property type="match status" value="1"/>
</dbReference>
<feature type="binding site" evidence="12">
    <location>
        <begin position="220"/>
        <end position="222"/>
    </location>
    <ligand>
        <name>S-adenosyl-L-methionine</name>
        <dbReference type="ChEBI" id="CHEBI:59789"/>
    </ligand>
</feature>
<comment type="caution">
    <text evidence="14">The sequence shown here is derived from an EMBL/GenBank/DDBJ whole genome shotgun (WGS) entry which is preliminary data.</text>
</comment>
<dbReference type="InterPro" id="IPR004383">
    <property type="entry name" value="rRNA_lsu_MTrfase_RlmN/Cfr"/>
</dbReference>
<evidence type="ECO:0000256" key="4">
    <source>
        <dbReference type="ARBA" id="ARBA00022552"/>
    </source>
</evidence>
<feature type="domain" description="Radical SAM core" evidence="13">
    <location>
        <begin position="104"/>
        <end position="364"/>
    </location>
</feature>
<dbReference type="InterPro" id="IPR048641">
    <property type="entry name" value="RlmN_N"/>
</dbReference>
<dbReference type="InterPro" id="IPR040072">
    <property type="entry name" value="Methyltransferase_A"/>
</dbReference>
<comment type="similarity">
    <text evidence="12">Belongs to the radical SAM superfamily. RlmN family.</text>
</comment>
<dbReference type="Pfam" id="PF21016">
    <property type="entry name" value="RlmN_N"/>
    <property type="match status" value="1"/>
</dbReference>
<comment type="miscellaneous">
    <text evidence="12">Reaction proceeds by a ping-pong mechanism involving intermediate methylation of a conserved cysteine residue.</text>
</comment>